<sequence>MTTRSLRRASNSSRGSSPPQPLILVLIDETRTEDYAVESIHDVLHQQVAFVLEVFAQKIVGSHGTPHTYPSSSDTVANHGL</sequence>
<reference evidence="2" key="1">
    <citation type="journal article" date="2021" name="PeerJ">
        <title>Extensive microbial diversity within the chicken gut microbiome revealed by metagenomics and culture.</title>
        <authorList>
            <person name="Gilroy R."/>
            <person name="Ravi A."/>
            <person name="Getino M."/>
            <person name="Pursley I."/>
            <person name="Horton D.L."/>
            <person name="Alikhan N.F."/>
            <person name="Baker D."/>
            <person name="Gharbi K."/>
            <person name="Hall N."/>
            <person name="Watson M."/>
            <person name="Adriaenssens E.M."/>
            <person name="Foster-Nyarko E."/>
            <person name="Jarju S."/>
            <person name="Secka A."/>
            <person name="Antonio M."/>
            <person name="Oren A."/>
            <person name="Chaudhuri R.R."/>
            <person name="La Ragione R."/>
            <person name="Hildebrand F."/>
            <person name="Pallen M.J."/>
        </authorList>
    </citation>
    <scope>NUCLEOTIDE SEQUENCE</scope>
    <source>
        <strain evidence="2">ChiHjej13B12-24818</strain>
    </source>
</reference>
<feature type="compositionally biased region" description="Polar residues" evidence="1">
    <location>
        <begin position="1"/>
        <end position="17"/>
    </location>
</feature>
<feature type="region of interest" description="Disordered" evidence="1">
    <location>
        <begin position="1"/>
        <end position="21"/>
    </location>
</feature>
<feature type="compositionally biased region" description="Polar residues" evidence="1">
    <location>
        <begin position="68"/>
        <end position="81"/>
    </location>
</feature>
<proteinExistence type="predicted"/>
<gene>
    <name evidence="2" type="ORF">H9786_14260</name>
</gene>
<evidence type="ECO:0000313" key="3">
    <source>
        <dbReference type="Proteomes" id="UP000823823"/>
    </source>
</evidence>
<dbReference type="Proteomes" id="UP000823823">
    <property type="component" value="Unassembled WGS sequence"/>
</dbReference>
<dbReference type="EMBL" id="DWZH01000107">
    <property type="protein sequence ID" value="HJB11658.1"/>
    <property type="molecule type" value="Genomic_DNA"/>
</dbReference>
<comment type="caution">
    <text evidence="2">The sequence shown here is derived from an EMBL/GenBank/DDBJ whole genome shotgun (WGS) entry which is preliminary data.</text>
</comment>
<reference evidence="2" key="2">
    <citation type="submission" date="2021-04" db="EMBL/GenBank/DDBJ databases">
        <authorList>
            <person name="Gilroy R."/>
        </authorList>
    </citation>
    <scope>NUCLEOTIDE SEQUENCE</scope>
    <source>
        <strain evidence="2">ChiHjej13B12-24818</strain>
    </source>
</reference>
<name>A0A9D2LFR0_9MICO</name>
<accession>A0A9D2LFR0</accession>
<evidence type="ECO:0000313" key="2">
    <source>
        <dbReference type="EMBL" id="HJB11658.1"/>
    </source>
</evidence>
<dbReference type="AlphaFoldDB" id="A0A9D2LFR0"/>
<protein>
    <submittedName>
        <fullName evidence="2">Uncharacterized protein</fullName>
    </submittedName>
</protein>
<evidence type="ECO:0000256" key="1">
    <source>
        <dbReference type="SAM" id="MobiDB-lite"/>
    </source>
</evidence>
<organism evidence="2 3">
    <name type="scientific">Candidatus Brachybacterium merdavium</name>
    <dbReference type="NCBI Taxonomy" id="2838513"/>
    <lineage>
        <taxon>Bacteria</taxon>
        <taxon>Bacillati</taxon>
        <taxon>Actinomycetota</taxon>
        <taxon>Actinomycetes</taxon>
        <taxon>Micrococcales</taxon>
        <taxon>Dermabacteraceae</taxon>
        <taxon>Brachybacterium</taxon>
    </lineage>
</organism>
<feature type="region of interest" description="Disordered" evidence="1">
    <location>
        <begin position="62"/>
        <end position="81"/>
    </location>
</feature>